<dbReference type="EMBL" id="JAFEUZ010000036">
    <property type="protein sequence ID" value="KAG5463878.1"/>
    <property type="molecule type" value="Genomic_DNA"/>
</dbReference>
<dbReference type="RefSeq" id="XP_067173815.1">
    <property type="nucleotide sequence ID" value="XM_067317710.1"/>
</dbReference>
<keyword evidence="2" id="KW-1185">Reference proteome</keyword>
<proteinExistence type="predicted"/>
<accession>A0A836GH94</accession>
<name>A0A836GH94_9TRYP</name>
<dbReference type="KEGG" id="lmat:92510222"/>
<gene>
    <name evidence="1" type="ORF">LSCM1_00051</name>
</gene>
<dbReference type="SMR" id="A0A836GH94"/>
<dbReference type="OrthoDB" id="258081at2759"/>
<dbReference type="AlphaFoldDB" id="A0A836GH94"/>
<organism evidence="1 2">
    <name type="scientific">Leishmania martiniquensis</name>
    <dbReference type="NCBI Taxonomy" id="1580590"/>
    <lineage>
        <taxon>Eukaryota</taxon>
        <taxon>Discoba</taxon>
        <taxon>Euglenozoa</taxon>
        <taxon>Kinetoplastea</taxon>
        <taxon>Metakinetoplastina</taxon>
        <taxon>Trypanosomatida</taxon>
        <taxon>Trypanosomatidae</taxon>
        <taxon>Leishmaniinae</taxon>
        <taxon>Leishmania</taxon>
    </lineage>
</organism>
<evidence type="ECO:0000313" key="1">
    <source>
        <dbReference type="EMBL" id="KAG5463878.1"/>
    </source>
</evidence>
<dbReference type="GeneID" id="92510222"/>
<protein>
    <submittedName>
        <fullName evidence="1">Uncharacterized protein</fullName>
    </submittedName>
</protein>
<evidence type="ECO:0000313" key="2">
    <source>
        <dbReference type="Proteomes" id="UP000673552"/>
    </source>
</evidence>
<reference evidence="1 2" key="1">
    <citation type="submission" date="2021-03" db="EMBL/GenBank/DDBJ databases">
        <title>Leishmania (Mundinia) martiniquensis Genome sequencing and assembly.</title>
        <authorList>
            <person name="Almutairi H."/>
            <person name="Gatherer D."/>
        </authorList>
    </citation>
    <scope>NUCLEOTIDE SEQUENCE [LARGE SCALE GENOMIC DNA]</scope>
    <source>
        <strain evidence="1">LSCM1</strain>
    </source>
</reference>
<comment type="caution">
    <text evidence="1">The sequence shown here is derived from an EMBL/GenBank/DDBJ whole genome shotgun (WGS) entry which is preliminary data.</text>
</comment>
<dbReference type="Proteomes" id="UP000673552">
    <property type="component" value="Chromosome 36"/>
</dbReference>
<sequence length="444" mass="49083">MENVTEEIYLVANIIDRLLLTNGSLRADQLAPLVKRLRATAGELSSIHSKPQHCLPLSPVPRKTKGLQGTVGGAKQRFVKLQQSRTLSQFVVAREQTQRGLSISPSRKNTGDSNVFVSPEVSESVCCALYNLLEGATRLLRASHGHIFVKRGDDMFSIANVSRKLTFPPLQVHHGCLGSADAEVLGSSIALNRHIDEDGRKSAVLIFPIYKNPTGSGPREPIATIHVERKEHAVGPFTENDECILYFASVFCSELMSRIPQLNFLEAFYDPSTQHIIAPFEPHCPVVLPPIEPGVVPPLGGPGKHFSEDPDYAAQAVSHLTQKMNAHVAEILVRRESLPSSNTKPFAPGVAHMPSMLEIQAYADNLLSCWRKNMSDNVRLLESDRGTQQDLKLARKELAVTRLQLATAAEKLRLYELDACDYKREYGAMKSELSAYLDGLERLH</sequence>